<proteinExistence type="predicted"/>
<sequence>LSLKLNGQFDSNLILQVADVLVKCAQDANQSVRQTARIFINCLKFLHQNSFAQITHKMPQKDQQILQQDQNFEGSFSKYGGKVVCRIDEPHFPSFQVQSAACHQQVFPIFDQLSIWRIKLVVDQNFQLLWGDLDDQSQIIDQEDYSYWIGFAEGEVNLLSSQQVEEPIRSVKSAKTELKKLEPKQVKFMESPQKKSPVSSLPNKVDDFDPYDFGQIEDQINQQIEEDYDDLSTDVMNALPTAVHLLKDVVENVLELNAPGENLKKVQEYLEQDELNEDQINKFLINLTKKQFSQEQIYQIQNTILQIFSIHSVDEEVTKKIISFLVDLFNNADLQIRRKSDEVLRALIEICEPETTFDAFCAIIQLNKYIIKKQLNVNASIRLVTYSMRKFQHKSVILTKCTLLVKNVVEQFQSDDANMRKTAISCFIDMFIVLGSDFQTYVDA</sequence>
<dbReference type="Gene3D" id="1.25.10.10">
    <property type="entry name" value="Leucine-rich Repeat Variant"/>
    <property type="match status" value="1"/>
</dbReference>
<reference evidence="1" key="1">
    <citation type="submission" date="2015-07" db="EMBL/GenBank/DDBJ databases">
        <title>Adaptation to a free-living lifestyle via gene acquisitions in the diplomonad Trepomonas sp. PC1.</title>
        <authorList>
            <person name="Xu F."/>
            <person name="Jerlstrom-Hultqvist J."/>
            <person name="Kolisko M."/>
            <person name="Simpson A.G.B."/>
            <person name="Roger A.J."/>
            <person name="Svard S.G."/>
            <person name="Andersson J.O."/>
        </authorList>
    </citation>
    <scope>NUCLEOTIDE SEQUENCE</scope>
    <source>
        <strain evidence="1">PC1</strain>
    </source>
</reference>
<dbReference type="SUPFAM" id="SSF48371">
    <property type="entry name" value="ARM repeat"/>
    <property type="match status" value="1"/>
</dbReference>
<gene>
    <name evidence="1" type="ORF">TPC1_14623</name>
</gene>
<accession>A0A146KCV7</accession>
<name>A0A146KCV7_9EUKA</name>
<feature type="non-terminal residue" evidence="1">
    <location>
        <position position="444"/>
    </location>
</feature>
<feature type="non-terminal residue" evidence="1">
    <location>
        <position position="1"/>
    </location>
</feature>
<organism evidence="1">
    <name type="scientific">Trepomonas sp. PC1</name>
    <dbReference type="NCBI Taxonomy" id="1076344"/>
    <lineage>
        <taxon>Eukaryota</taxon>
        <taxon>Metamonada</taxon>
        <taxon>Diplomonadida</taxon>
        <taxon>Hexamitidae</taxon>
        <taxon>Hexamitinae</taxon>
        <taxon>Trepomonas</taxon>
    </lineage>
</organism>
<dbReference type="AlphaFoldDB" id="A0A146KCV7"/>
<dbReference type="InterPro" id="IPR011989">
    <property type="entry name" value="ARM-like"/>
</dbReference>
<evidence type="ECO:0000313" key="1">
    <source>
        <dbReference type="EMBL" id="JAP93189.1"/>
    </source>
</evidence>
<dbReference type="InterPro" id="IPR016024">
    <property type="entry name" value="ARM-type_fold"/>
</dbReference>
<protein>
    <submittedName>
        <fullName evidence="1">CLASP domain-containing protein</fullName>
    </submittedName>
</protein>
<dbReference type="EMBL" id="GDID01003417">
    <property type="protein sequence ID" value="JAP93189.1"/>
    <property type="molecule type" value="Transcribed_RNA"/>
</dbReference>